<gene>
    <name evidence="5" type="ORF">BBBOND_0209780</name>
</gene>
<sequence length="145" mass="16367">MSSVTCVFEDRFVVRSIDNSKFERVSRISAKSTGFDAELLLDINSDIFPVSVKSLLHILITNNLLPSGSDVNLSDFNELPSLMRDYEYAMYGKIFKFEDVSSESRTIYASFGGLLMSLTADKQVVADLELDMRIYLMARRITAAR</sequence>
<evidence type="ECO:0000313" key="6">
    <source>
        <dbReference type="Proteomes" id="UP000033188"/>
    </source>
</evidence>
<dbReference type="AlphaFoldDB" id="A0A061DCZ0"/>
<dbReference type="GO" id="GO:0003899">
    <property type="term" value="F:DNA-directed RNA polymerase activity"/>
    <property type="evidence" value="ECO:0007669"/>
    <property type="project" value="UniProtKB-UniRule"/>
</dbReference>
<dbReference type="GO" id="GO:0006351">
    <property type="term" value="P:DNA-templated transcription"/>
    <property type="evidence" value="ECO:0007669"/>
    <property type="project" value="UniProtKB-UniRule"/>
</dbReference>
<dbReference type="VEuPathDB" id="PiroplasmaDB:BBBOND_0209780"/>
<dbReference type="InterPro" id="IPR012340">
    <property type="entry name" value="NA-bd_OB-fold"/>
</dbReference>
<dbReference type="EMBL" id="LK391708">
    <property type="protein sequence ID" value="CDR95825.1"/>
    <property type="molecule type" value="Genomic_DNA"/>
</dbReference>
<dbReference type="STRING" id="5866.A0A061DCZ0"/>
<evidence type="ECO:0000256" key="4">
    <source>
        <dbReference type="PIRNR" id="PIRNR000779"/>
    </source>
</evidence>
<dbReference type="PANTHER" id="PTHR10917">
    <property type="entry name" value="DNA-DIRECTED RNA POLYMERASES I, II, AND III SUBUNIT RPABC3"/>
    <property type="match status" value="1"/>
</dbReference>
<dbReference type="PANTHER" id="PTHR10917:SF0">
    <property type="entry name" value="DNA-DIRECTED RNA POLYMERASES I, II, AND III SUBUNIT RPABC3"/>
    <property type="match status" value="1"/>
</dbReference>
<dbReference type="RefSeq" id="XP_012768011.1">
    <property type="nucleotide sequence ID" value="XM_012912557.1"/>
</dbReference>
<organism evidence="5 6">
    <name type="scientific">Babesia bigemina</name>
    <dbReference type="NCBI Taxonomy" id="5866"/>
    <lineage>
        <taxon>Eukaryota</taxon>
        <taxon>Sar</taxon>
        <taxon>Alveolata</taxon>
        <taxon>Apicomplexa</taxon>
        <taxon>Aconoidasida</taxon>
        <taxon>Piroplasmida</taxon>
        <taxon>Babesiidae</taxon>
        <taxon>Babesia</taxon>
    </lineage>
</organism>
<dbReference type="SUPFAM" id="SSF50249">
    <property type="entry name" value="Nucleic acid-binding proteins"/>
    <property type="match status" value="1"/>
</dbReference>
<dbReference type="GeneID" id="24564366"/>
<comment type="subcellular location">
    <subcellularLocation>
        <location evidence="1">Nucleus</location>
    </subcellularLocation>
</comment>
<evidence type="ECO:0000256" key="2">
    <source>
        <dbReference type="ARBA" id="ARBA00008912"/>
    </source>
</evidence>
<dbReference type="GO" id="GO:0005666">
    <property type="term" value="C:RNA polymerase III complex"/>
    <property type="evidence" value="ECO:0007669"/>
    <property type="project" value="TreeGrafter"/>
</dbReference>
<reference evidence="6" key="1">
    <citation type="submission" date="2014-06" db="EMBL/GenBank/DDBJ databases">
        <authorList>
            <person name="Aslett M."/>
            <person name="De Silva N."/>
        </authorList>
    </citation>
    <scope>NUCLEOTIDE SEQUENCE [LARGE SCALE GENOMIC DNA]</scope>
    <source>
        <strain evidence="6">Bond</strain>
    </source>
</reference>
<keyword evidence="6" id="KW-1185">Reference proteome</keyword>
<evidence type="ECO:0000256" key="1">
    <source>
        <dbReference type="ARBA" id="ARBA00004123"/>
    </source>
</evidence>
<dbReference type="InterPro" id="IPR005570">
    <property type="entry name" value="RPABC3"/>
</dbReference>
<dbReference type="GO" id="GO:0005665">
    <property type="term" value="C:RNA polymerase II, core complex"/>
    <property type="evidence" value="ECO:0007669"/>
    <property type="project" value="UniProtKB-UniRule"/>
</dbReference>
<name>A0A061DCZ0_BABBI</name>
<evidence type="ECO:0000256" key="3">
    <source>
        <dbReference type="ARBA" id="ARBA00023242"/>
    </source>
</evidence>
<dbReference type="GO" id="GO:0005736">
    <property type="term" value="C:RNA polymerase I complex"/>
    <property type="evidence" value="ECO:0007669"/>
    <property type="project" value="TreeGrafter"/>
</dbReference>
<dbReference type="OMA" id="KEDDKGW"/>
<dbReference type="Gene3D" id="2.40.50.140">
    <property type="entry name" value="Nucleic acid-binding proteins"/>
    <property type="match status" value="1"/>
</dbReference>
<keyword evidence="3 4" id="KW-0539">Nucleus</keyword>
<dbReference type="PIRSF" id="PIRSF000779">
    <property type="entry name" value="RNA_pol_Rpb8"/>
    <property type="match status" value="1"/>
</dbReference>
<dbReference type="SMART" id="SM00658">
    <property type="entry name" value="RPOL8c"/>
    <property type="match status" value="1"/>
</dbReference>
<dbReference type="OrthoDB" id="10249565at2759"/>
<comment type="function">
    <text evidence="4">DNA-dependent RNA polymerase catalyzes the transcription of DNA into RNA using the four ribonucleoside triphosphates as substrates. Common component of RNA polymerases I, II and III which synthesize ribosomal RNA precursors, mRNA precursors and many functional non-coding RNAs, and small RNAs, such as 5S rRNA and tRNAs, respectively.</text>
</comment>
<dbReference type="KEGG" id="bbig:BBBOND_0209780"/>
<proteinExistence type="inferred from homology"/>
<dbReference type="Proteomes" id="UP000033188">
    <property type="component" value="Chromosome 2"/>
</dbReference>
<comment type="similarity">
    <text evidence="2 4">Belongs to the eukaryotic RPB8 RNA polymerase subunit family.</text>
</comment>
<evidence type="ECO:0000313" key="5">
    <source>
        <dbReference type="EMBL" id="CDR95825.1"/>
    </source>
</evidence>
<protein>
    <recommendedName>
        <fullName evidence="4">DNA-directed RNA polymerases I, II, and III subunit RPABC3</fullName>
    </recommendedName>
</protein>
<accession>A0A061DCZ0</accession>
<dbReference type="Pfam" id="PF03870">
    <property type="entry name" value="RNA_pol_Rpb8"/>
    <property type="match status" value="1"/>
</dbReference>